<dbReference type="PROSITE" id="PS00189">
    <property type="entry name" value="LIPOYL"/>
    <property type="match status" value="1"/>
</dbReference>
<dbReference type="InterPro" id="IPR011053">
    <property type="entry name" value="Single_hybrid_motif"/>
</dbReference>
<evidence type="ECO:0000256" key="2">
    <source>
        <dbReference type="ARBA" id="ARBA00007317"/>
    </source>
</evidence>
<evidence type="ECO:0000259" key="9">
    <source>
        <dbReference type="PROSITE" id="PS50968"/>
    </source>
</evidence>
<dbReference type="Pfam" id="PF02817">
    <property type="entry name" value="E3_binding"/>
    <property type="match status" value="1"/>
</dbReference>
<dbReference type="Gene3D" id="3.30.559.10">
    <property type="entry name" value="Chloramphenicol acetyltransferase-like domain"/>
    <property type="match status" value="1"/>
</dbReference>
<evidence type="ECO:0000313" key="11">
    <source>
        <dbReference type="EMBL" id="MFD2235987.1"/>
    </source>
</evidence>
<dbReference type="Gene3D" id="2.40.50.100">
    <property type="match status" value="1"/>
</dbReference>
<dbReference type="GO" id="GO:0016746">
    <property type="term" value="F:acyltransferase activity"/>
    <property type="evidence" value="ECO:0007669"/>
    <property type="project" value="UniProtKB-KW"/>
</dbReference>
<comment type="similarity">
    <text evidence="2 7">Belongs to the 2-oxoacid dehydrogenase family.</text>
</comment>
<dbReference type="SUPFAM" id="SSF51230">
    <property type="entry name" value="Single hybrid motif"/>
    <property type="match status" value="1"/>
</dbReference>
<dbReference type="SUPFAM" id="SSF52777">
    <property type="entry name" value="CoA-dependent acyltransferases"/>
    <property type="match status" value="1"/>
</dbReference>
<keyword evidence="5 7" id="KW-0450">Lipoyl</keyword>
<dbReference type="SUPFAM" id="SSF47005">
    <property type="entry name" value="Peripheral subunit-binding domain of 2-oxo acid dehydrogenase complex"/>
    <property type="match status" value="1"/>
</dbReference>
<evidence type="ECO:0000256" key="4">
    <source>
        <dbReference type="ARBA" id="ARBA00022679"/>
    </source>
</evidence>
<dbReference type="EMBL" id="JBHUIJ010000002">
    <property type="protein sequence ID" value="MFD2235987.1"/>
    <property type="molecule type" value="Genomic_DNA"/>
</dbReference>
<dbReference type="InterPro" id="IPR023213">
    <property type="entry name" value="CAT-like_dom_sf"/>
</dbReference>
<dbReference type="EC" id="2.3.1.-" evidence="7"/>
<accession>A0ABW5CH95</accession>
<dbReference type="InterPro" id="IPR050743">
    <property type="entry name" value="2-oxoacid_DH_E2_comp"/>
</dbReference>
<evidence type="ECO:0000256" key="6">
    <source>
        <dbReference type="ARBA" id="ARBA00023315"/>
    </source>
</evidence>
<dbReference type="InterPro" id="IPR003016">
    <property type="entry name" value="2-oxoA_DH_lipoyl-BS"/>
</dbReference>
<keyword evidence="12" id="KW-1185">Reference proteome</keyword>
<dbReference type="RefSeq" id="WP_209736072.1">
    <property type="nucleotide sequence ID" value="NZ_CP072611.1"/>
</dbReference>
<feature type="domain" description="Peripheral subunit-binding (PSBD)" evidence="10">
    <location>
        <begin position="120"/>
        <end position="157"/>
    </location>
</feature>
<keyword evidence="6 7" id="KW-0012">Acyltransferase</keyword>
<dbReference type="CDD" id="cd06849">
    <property type="entry name" value="lipoyl_domain"/>
    <property type="match status" value="1"/>
</dbReference>
<evidence type="ECO:0000256" key="3">
    <source>
        <dbReference type="ARBA" id="ARBA00011484"/>
    </source>
</evidence>
<reference evidence="12" key="1">
    <citation type="journal article" date="2019" name="Int. J. Syst. Evol. Microbiol.">
        <title>The Global Catalogue of Microorganisms (GCM) 10K type strain sequencing project: providing services to taxonomists for standard genome sequencing and annotation.</title>
        <authorList>
            <consortium name="The Broad Institute Genomics Platform"/>
            <consortium name="The Broad Institute Genome Sequencing Center for Infectious Disease"/>
            <person name="Wu L."/>
            <person name="Ma J."/>
        </authorList>
    </citation>
    <scope>NUCLEOTIDE SEQUENCE [LARGE SCALE GENOMIC DNA]</scope>
    <source>
        <strain evidence="12">ZS-35-S2</strain>
    </source>
</reference>
<dbReference type="PROSITE" id="PS51826">
    <property type="entry name" value="PSBD"/>
    <property type="match status" value="1"/>
</dbReference>
<evidence type="ECO:0000256" key="1">
    <source>
        <dbReference type="ARBA" id="ARBA00001938"/>
    </source>
</evidence>
<evidence type="ECO:0000259" key="10">
    <source>
        <dbReference type="PROSITE" id="PS51826"/>
    </source>
</evidence>
<evidence type="ECO:0000256" key="7">
    <source>
        <dbReference type="RuleBase" id="RU003423"/>
    </source>
</evidence>
<organism evidence="11 12">
    <name type="scientific">Aureimonas populi</name>
    <dbReference type="NCBI Taxonomy" id="1701758"/>
    <lineage>
        <taxon>Bacteria</taxon>
        <taxon>Pseudomonadati</taxon>
        <taxon>Pseudomonadota</taxon>
        <taxon>Alphaproteobacteria</taxon>
        <taxon>Hyphomicrobiales</taxon>
        <taxon>Aurantimonadaceae</taxon>
        <taxon>Aureimonas</taxon>
    </lineage>
</organism>
<dbReference type="PANTHER" id="PTHR43178:SF5">
    <property type="entry name" value="LIPOAMIDE ACYLTRANSFERASE COMPONENT OF BRANCHED-CHAIN ALPHA-KETO ACID DEHYDROGENASE COMPLEX, MITOCHONDRIAL"/>
    <property type="match status" value="1"/>
</dbReference>
<feature type="region of interest" description="Disordered" evidence="8">
    <location>
        <begin position="156"/>
        <end position="184"/>
    </location>
</feature>
<comment type="caution">
    <text evidence="11">The sequence shown here is derived from an EMBL/GenBank/DDBJ whole genome shotgun (WGS) entry which is preliminary data.</text>
</comment>
<dbReference type="Pfam" id="PF00364">
    <property type="entry name" value="Biotin_lipoyl"/>
    <property type="match status" value="1"/>
</dbReference>
<sequence>MSARETDAAIDVTAPVEQEGTKAVVRAWLKTVGEHVAEGEALVELETDKVAVEVPSPASGMLVEIVLVTDEAAAPGAVLGRISPGESGSVEALPPESAPDRPAPPAAGCASISDFDPALRLSPSVRKLLMETGLDPAGLDGTGKDGRLTRADVAAAAGAPAPEVAKPAPGPAARPAPGPAGRRVPHSPMRRRIAEHMAHSVAVAPHVTAVFEADLSAILAHRARHKAALAQKGVGLTPTAYFIAASVEAMKAAPAINSRWHEDALELFDDCNIGIGTALAGGEGLIVPVVERAQTLSLEGIAARLTELTGKARAGRLAREDVRNGTFTISNHGVSGSILASPIVINQPQSAILGVGKMEKRAVVRQVEGTDALLIRPMAYVTLTIDHRVVDGAEANAWLTRFVEVLEGWREG</sequence>
<feature type="compositionally biased region" description="Low complexity" evidence="8">
    <location>
        <begin position="156"/>
        <end position="167"/>
    </location>
</feature>
<dbReference type="InterPro" id="IPR000089">
    <property type="entry name" value="Biotin_lipoyl"/>
</dbReference>
<feature type="domain" description="Lipoyl-binding" evidence="9">
    <location>
        <begin position="7"/>
        <end position="83"/>
    </location>
</feature>
<dbReference type="InterPro" id="IPR004167">
    <property type="entry name" value="PSBD"/>
</dbReference>
<dbReference type="InterPro" id="IPR036625">
    <property type="entry name" value="E3-bd_dom_sf"/>
</dbReference>
<dbReference type="PANTHER" id="PTHR43178">
    <property type="entry name" value="DIHYDROLIPOAMIDE ACETYLTRANSFERASE COMPONENT OF PYRUVATE DEHYDROGENASE COMPLEX"/>
    <property type="match status" value="1"/>
</dbReference>
<comment type="cofactor">
    <cofactor evidence="1 7">
        <name>(R)-lipoate</name>
        <dbReference type="ChEBI" id="CHEBI:83088"/>
    </cofactor>
</comment>
<keyword evidence="4 7" id="KW-0808">Transferase</keyword>
<dbReference type="InterPro" id="IPR001078">
    <property type="entry name" value="2-oxoacid_DH_actylTfrase"/>
</dbReference>
<dbReference type="Pfam" id="PF00198">
    <property type="entry name" value="2-oxoacid_dh"/>
    <property type="match status" value="1"/>
</dbReference>
<feature type="compositionally biased region" description="Pro residues" evidence="8">
    <location>
        <begin position="168"/>
        <end position="178"/>
    </location>
</feature>
<comment type="subunit">
    <text evidence="3">Forms a 24-polypeptide structural core with octahedral symmetry.</text>
</comment>
<gene>
    <name evidence="11" type="ORF">ACFSKQ_00730</name>
</gene>
<protein>
    <recommendedName>
        <fullName evidence="7">Dihydrolipoamide acetyltransferase component of pyruvate dehydrogenase complex</fullName>
        <ecNumber evidence="7">2.3.1.-</ecNumber>
    </recommendedName>
</protein>
<dbReference type="Proteomes" id="UP001597371">
    <property type="component" value="Unassembled WGS sequence"/>
</dbReference>
<dbReference type="Gene3D" id="4.10.320.10">
    <property type="entry name" value="E3-binding domain"/>
    <property type="match status" value="1"/>
</dbReference>
<proteinExistence type="inferred from homology"/>
<feature type="region of interest" description="Disordered" evidence="8">
    <location>
        <begin position="79"/>
        <end position="111"/>
    </location>
</feature>
<name>A0ABW5CH95_9HYPH</name>
<evidence type="ECO:0000313" key="12">
    <source>
        <dbReference type="Proteomes" id="UP001597371"/>
    </source>
</evidence>
<evidence type="ECO:0000256" key="5">
    <source>
        <dbReference type="ARBA" id="ARBA00022823"/>
    </source>
</evidence>
<evidence type="ECO:0000256" key="8">
    <source>
        <dbReference type="SAM" id="MobiDB-lite"/>
    </source>
</evidence>
<dbReference type="PROSITE" id="PS50968">
    <property type="entry name" value="BIOTINYL_LIPOYL"/>
    <property type="match status" value="1"/>
</dbReference>